<gene>
    <name evidence="1" type="ORF">LPJ66_001127</name>
</gene>
<reference evidence="1" key="1">
    <citation type="submission" date="2022-07" db="EMBL/GenBank/DDBJ databases">
        <title>Phylogenomic reconstructions and comparative analyses of Kickxellomycotina fungi.</title>
        <authorList>
            <person name="Reynolds N.K."/>
            <person name="Stajich J.E."/>
            <person name="Barry K."/>
            <person name="Grigoriev I.V."/>
            <person name="Crous P."/>
            <person name="Smith M.E."/>
        </authorList>
    </citation>
    <scope>NUCLEOTIDE SEQUENCE</scope>
    <source>
        <strain evidence="1">Benny 63K</strain>
    </source>
</reference>
<dbReference type="Proteomes" id="UP001150581">
    <property type="component" value="Unassembled WGS sequence"/>
</dbReference>
<name>A0ACC1IU76_9FUNG</name>
<organism evidence="1 2">
    <name type="scientific">Kickxella alabastrina</name>
    <dbReference type="NCBI Taxonomy" id="61397"/>
    <lineage>
        <taxon>Eukaryota</taxon>
        <taxon>Fungi</taxon>
        <taxon>Fungi incertae sedis</taxon>
        <taxon>Zoopagomycota</taxon>
        <taxon>Kickxellomycotina</taxon>
        <taxon>Kickxellomycetes</taxon>
        <taxon>Kickxellales</taxon>
        <taxon>Kickxellaceae</taxon>
        <taxon>Kickxella</taxon>
    </lineage>
</organism>
<sequence length="452" mass="51271">MFSVAGQTPFGKVRSAGSCLCRCRCRGYHENHKELANIPKVSWRSGQQEQPSWLYRNDQDNDEQPPSYKLRVGPLYGNSHAMYSSTERSAKTIPRLVPFASNLYRAHMEMLHSHQGVTFNPWSLLLELLEDPRLSLNPRYNSKLLIAAGHLGWTTPQNVMAQRPLLAQYLLRSECLAVDARYAKGLPDSVLFSQESTDKHAAVDLTPAQLTTLCQTQWPRFIAQKYHSAMIEPITEKLQRAGNGLTSEEWNRNWLCANISMLELQSAYVKQRTVFNRRMDARDQSQRLIRGSLEHAPGLALNVVMSWGGDLPAILNPYSIIRMCCEFFSDKETARRSVSQAWQMYEMLVHHNPHLPAPAFLSQTTAMPAGRYCGEQDASHSAASLLFRALGSFDSWGEATRSLETLYKGQMSDSDSNPDSDQQQQPLLTASDHKLVERFFNLKLLRKQLQPL</sequence>
<evidence type="ECO:0000313" key="1">
    <source>
        <dbReference type="EMBL" id="KAJ1900961.1"/>
    </source>
</evidence>
<protein>
    <submittedName>
        <fullName evidence="1">Uncharacterized protein</fullName>
    </submittedName>
</protein>
<accession>A0ACC1IU76</accession>
<proteinExistence type="predicted"/>
<keyword evidence="2" id="KW-1185">Reference proteome</keyword>
<dbReference type="EMBL" id="JANBPG010000052">
    <property type="protein sequence ID" value="KAJ1900961.1"/>
    <property type="molecule type" value="Genomic_DNA"/>
</dbReference>
<evidence type="ECO:0000313" key="2">
    <source>
        <dbReference type="Proteomes" id="UP001150581"/>
    </source>
</evidence>
<comment type="caution">
    <text evidence="1">The sequence shown here is derived from an EMBL/GenBank/DDBJ whole genome shotgun (WGS) entry which is preliminary data.</text>
</comment>